<protein>
    <recommendedName>
        <fullName evidence="6">TIMELESS-interacting protein</fullName>
    </recommendedName>
</protein>
<evidence type="ECO:0000256" key="6">
    <source>
        <dbReference type="RuleBase" id="RU366049"/>
    </source>
</evidence>
<evidence type="ECO:0000256" key="7">
    <source>
        <dbReference type="SAM" id="MobiDB-lite"/>
    </source>
</evidence>
<evidence type="ECO:0000256" key="3">
    <source>
        <dbReference type="ARBA" id="ARBA00022763"/>
    </source>
</evidence>
<comment type="function">
    <text evidence="6">Plays an important role in the control of DNA replication and the maintenance of replication fork stability.</text>
</comment>
<comment type="caution">
    <text evidence="9">The sequence shown here is derived from an EMBL/GenBank/DDBJ whole genome shotgun (WGS) entry which is preliminary data.</text>
</comment>
<sequence length="170" mass="20110">MSSEKDHDSEMEEDDHHLPSSYVYEGQPDSVDKDFEDSTDLKTGSQYQSEKKKRARNTGPALNIERLQSQRGLPSLVEMADKFTFKGKNREIEDLTALKCCLQHWMCNELYPRYDEWRCMKELEKLGKKKVVQKYMRNLRMDSVRRYMYPDYDSDSPLVDNIDISDLFKS</sequence>
<evidence type="ECO:0000313" key="9">
    <source>
        <dbReference type="EMBL" id="KAL0278468.1"/>
    </source>
</evidence>
<keyword evidence="4 6" id="KW-0539">Nucleus</keyword>
<keyword evidence="3 6" id="KW-0227">DNA damage</keyword>
<name>A0AAW2I9P2_9NEOP</name>
<dbReference type="AlphaFoldDB" id="A0AAW2I9P2"/>
<dbReference type="GO" id="GO:0000076">
    <property type="term" value="P:DNA replication checkpoint signaling"/>
    <property type="evidence" value="ECO:0007669"/>
    <property type="project" value="UniProtKB-UniRule"/>
</dbReference>
<feature type="region of interest" description="Disordered" evidence="7">
    <location>
        <begin position="1"/>
        <end position="60"/>
    </location>
</feature>
<dbReference type="GO" id="GO:0031297">
    <property type="term" value="P:replication fork processing"/>
    <property type="evidence" value="ECO:0007669"/>
    <property type="project" value="UniProtKB-UniRule"/>
</dbReference>
<dbReference type="GO" id="GO:0006974">
    <property type="term" value="P:DNA damage response"/>
    <property type="evidence" value="ECO:0007669"/>
    <property type="project" value="UniProtKB-KW"/>
</dbReference>
<reference evidence="9" key="1">
    <citation type="journal article" date="2024" name="Gigascience">
        <title>Chromosome-level genome of the poultry shaft louse Menopon gallinae provides insight into the host-switching and adaptive evolution of parasitic lice.</title>
        <authorList>
            <person name="Xu Y."/>
            <person name="Ma L."/>
            <person name="Liu S."/>
            <person name="Liang Y."/>
            <person name="Liu Q."/>
            <person name="He Z."/>
            <person name="Tian L."/>
            <person name="Duan Y."/>
            <person name="Cai W."/>
            <person name="Li H."/>
            <person name="Song F."/>
        </authorList>
    </citation>
    <scope>NUCLEOTIDE SEQUENCE</scope>
    <source>
        <strain evidence="9">Cailab_2023a</strain>
    </source>
</reference>
<feature type="domain" description="Chromosome segregation in meiosis protein 3" evidence="8">
    <location>
        <begin position="62"/>
        <end position="142"/>
    </location>
</feature>
<dbReference type="Pfam" id="PF07962">
    <property type="entry name" value="Swi3"/>
    <property type="match status" value="1"/>
</dbReference>
<dbReference type="EMBL" id="JARGDH010000001">
    <property type="protein sequence ID" value="KAL0278468.1"/>
    <property type="molecule type" value="Genomic_DNA"/>
</dbReference>
<dbReference type="GO" id="GO:0043111">
    <property type="term" value="P:replication fork arrest"/>
    <property type="evidence" value="ECO:0007669"/>
    <property type="project" value="TreeGrafter"/>
</dbReference>
<comment type="similarity">
    <text evidence="2 6">Belongs to the CSM3 family.</text>
</comment>
<evidence type="ECO:0000256" key="1">
    <source>
        <dbReference type="ARBA" id="ARBA00004123"/>
    </source>
</evidence>
<dbReference type="PANTHER" id="PTHR13220">
    <property type="entry name" value="TIMELESS INTERACTING-RELATED"/>
    <property type="match status" value="1"/>
</dbReference>
<dbReference type="GO" id="GO:0031298">
    <property type="term" value="C:replication fork protection complex"/>
    <property type="evidence" value="ECO:0007669"/>
    <property type="project" value="TreeGrafter"/>
</dbReference>
<feature type="compositionally biased region" description="Basic and acidic residues" evidence="7">
    <location>
        <begin position="1"/>
        <end position="18"/>
    </location>
</feature>
<dbReference type="InterPro" id="IPR040038">
    <property type="entry name" value="TIPIN/Csm3/Swi3"/>
</dbReference>
<proteinExistence type="inferred from homology"/>
<gene>
    <name evidence="9" type="ORF">PYX00_000286</name>
</gene>
<dbReference type="GO" id="GO:0003677">
    <property type="term" value="F:DNA binding"/>
    <property type="evidence" value="ECO:0007669"/>
    <property type="project" value="TreeGrafter"/>
</dbReference>
<evidence type="ECO:0000259" key="8">
    <source>
        <dbReference type="Pfam" id="PF07962"/>
    </source>
</evidence>
<evidence type="ECO:0000256" key="2">
    <source>
        <dbReference type="ARBA" id="ARBA00006075"/>
    </source>
</evidence>
<comment type="subcellular location">
    <subcellularLocation>
        <location evidence="1 6">Nucleus</location>
    </subcellularLocation>
</comment>
<evidence type="ECO:0000256" key="5">
    <source>
        <dbReference type="ARBA" id="ARBA00023306"/>
    </source>
</evidence>
<dbReference type="PANTHER" id="PTHR13220:SF11">
    <property type="entry name" value="TIMELESS-INTERACTING PROTEIN"/>
    <property type="match status" value="1"/>
</dbReference>
<keyword evidence="5 6" id="KW-0131">Cell cycle</keyword>
<dbReference type="InterPro" id="IPR012923">
    <property type="entry name" value="Csm3"/>
</dbReference>
<organism evidence="9">
    <name type="scientific">Menopon gallinae</name>
    <name type="common">poultry shaft louse</name>
    <dbReference type="NCBI Taxonomy" id="328185"/>
    <lineage>
        <taxon>Eukaryota</taxon>
        <taxon>Metazoa</taxon>
        <taxon>Ecdysozoa</taxon>
        <taxon>Arthropoda</taxon>
        <taxon>Hexapoda</taxon>
        <taxon>Insecta</taxon>
        <taxon>Pterygota</taxon>
        <taxon>Neoptera</taxon>
        <taxon>Paraneoptera</taxon>
        <taxon>Psocodea</taxon>
        <taxon>Troctomorpha</taxon>
        <taxon>Phthiraptera</taxon>
        <taxon>Amblycera</taxon>
        <taxon>Menoponidae</taxon>
        <taxon>Menopon</taxon>
    </lineage>
</organism>
<evidence type="ECO:0000256" key="4">
    <source>
        <dbReference type="ARBA" id="ARBA00023242"/>
    </source>
</evidence>
<accession>A0AAW2I9P2</accession>